<accession>A0A0Q3QK94</accession>
<evidence type="ECO:0008006" key="3">
    <source>
        <dbReference type="Google" id="ProtNLM"/>
    </source>
</evidence>
<dbReference type="EMBL" id="LJIX01000006">
    <property type="protein sequence ID" value="KQL18062.1"/>
    <property type="molecule type" value="Genomic_DNA"/>
</dbReference>
<name>A0A0Q3QK94_9BACI</name>
<dbReference type="RefSeq" id="WP_056682704.1">
    <property type="nucleotide sequence ID" value="NZ_CP041305.1"/>
</dbReference>
<dbReference type="Proteomes" id="UP000050996">
    <property type="component" value="Unassembled WGS sequence"/>
</dbReference>
<proteinExistence type="predicted"/>
<sequence length="152" mass="17907">MNCNEIEKLIYDYHWLRKEVCRLEKIVFGFSVPIKSIGVTQYGIEAAMPKGSLLKSEAELEALDIRERRLYKRLNMYRKKVFAIEKIAELYLVDDQELTLMDCMMEGMSYRAIAAHLGLSREKVRTLKNEMIDHIHQNCHFLHELKRDKSAV</sequence>
<dbReference type="STRING" id="1637975.AN957_05170"/>
<comment type="caution">
    <text evidence="1">The sequence shown here is derived from an EMBL/GenBank/DDBJ whole genome shotgun (WGS) entry which is preliminary data.</text>
</comment>
<evidence type="ECO:0000313" key="1">
    <source>
        <dbReference type="EMBL" id="KQL18062.1"/>
    </source>
</evidence>
<reference evidence="1 2" key="1">
    <citation type="submission" date="2015-09" db="EMBL/GenBank/DDBJ databases">
        <title>Genome sequencing project for genomic taxonomy and phylogenomics of Bacillus-like bacteria.</title>
        <authorList>
            <person name="Liu B."/>
            <person name="Wang J."/>
            <person name="Zhu Y."/>
            <person name="Liu G."/>
            <person name="Chen Q."/>
            <person name="Chen Z."/>
            <person name="Lan J."/>
            <person name="Che J."/>
            <person name="Ge C."/>
            <person name="Shi H."/>
            <person name="Pan Z."/>
            <person name="Liu X."/>
        </authorList>
    </citation>
    <scope>NUCLEOTIDE SEQUENCE [LARGE SCALE GENOMIC DNA]</scope>
    <source>
        <strain evidence="1 2">FJAT-18043</strain>
    </source>
</reference>
<dbReference type="AlphaFoldDB" id="A0A0Q3QK94"/>
<gene>
    <name evidence="1" type="ORF">AN957_05170</name>
</gene>
<keyword evidence="2" id="KW-1185">Reference proteome</keyword>
<evidence type="ECO:0000313" key="2">
    <source>
        <dbReference type="Proteomes" id="UP000050996"/>
    </source>
</evidence>
<organism evidence="1 2">
    <name type="scientific">Cytobacillus solani</name>
    <dbReference type="NCBI Taxonomy" id="1637975"/>
    <lineage>
        <taxon>Bacteria</taxon>
        <taxon>Bacillati</taxon>
        <taxon>Bacillota</taxon>
        <taxon>Bacilli</taxon>
        <taxon>Bacillales</taxon>
        <taxon>Bacillaceae</taxon>
        <taxon>Cytobacillus</taxon>
    </lineage>
</organism>
<protein>
    <recommendedName>
        <fullName evidence="3">HTH luxR-type domain-containing protein</fullName>
    </recommendedName>
</protein>
<dbReference type="PATRIC" id="fig|1637975.4.peg.729"/>